<evidence type="ECO:0000313" key="1">
    <source>
        <dbReference type="EMBL" id="KEP71744.1"/>
    </source>
</evidence>
<accession>A0A074TJG2</accession>
<dbReference type="AlphaFoldDB" id="A0A074TJG2"/>
<name>A0A074TJG2_9RHOB</name>
<dbReference type="Proteomes" id="UP000027725">
    <property type="component" value="Unassembled WGS sequence"/>
</dbReference>
<comment type="caution">
    <text evidence="1">The sequence shown here is derived from an EMBL/GenBank/DDBJ whole genome shotgun (WGS) entry which is preliminary data.</text>
</comment>
<proteinExistence type="predicted"/>
<reference evidence="1 2" key="1">
    <citation type="submission" date="2014-03" db="EMBL/GenBank/DDBJ databases">
        <title>The draft genome sequence of Thioclava dalianensis DLFJ1-1.</title>
        <authorList>
            <person name="Lai Q."/>
            <person name="Shao Z."/>
        </authorList>
    </citation>
    <scope>NUCLEOTIDE SEQUENCE [LARGE SCALE GENOMIC DNA]</scope>
    <source>
        <strain evidence="1 2">DLFJ1-1</strain>
    </source>
</reference>
<dbReference type="eggNOG" id="ENOG502ZD11">
    <property type="taxonomic scope" value="Bacteria"/>
</dbReference>
<sequence>MSGCGSDEQATPIAPVIPPSLLVPCAAPVAITPGAMSDRDVEIGWGRDRAALRACGSLHRGLVQVVAPADG</sequence>
<dbReference type="STRING" id="1185766.SAMN05216224_10868"/>
<organism evidence="1 2">
    <name type="scientific">Thioclava dalianensis</name>
    <dbReference type="NCBI Taxonomy" id="1185766"/>
    <lineage>
        <taxon>Bacteria</taxon>
        <taxon>Pseudomonadati</taxon>
        <taxon>Pseudomonadota</taxon>
        <taxon>Alphaproteobacteria</taxon>
        <taxon>Rhodobacterales</taxon>
        <taxon>Paracoccaceae</taxon>
        <taxon>Thioclava</taxon>
    </lineage>
</organism>
<dbReference type="EMBL" id="JHEH01000001">
    <property type="protein sequence ID" value="KEP71744.1"/>
    <property type="molecule type" value="Genomic_DNA"/>
</dbReference>
<evidence type="ECO:0000313" key="2">
    <source>
        <dbReference type="Proteomes" id="UP000027725"/>
    </source>
</evidence>
<keyword evidence="2" id="KW-1185">Reference proteome</keyword>
<gene>
    <name evidence="1" type="ORF">DL1_00015</name>
</gene>
<protein>
    <submittedName>
        <fullName evidence="1">Uncharacterized protein</fullName>
    </submittedName>
</protein>